<dbReference type="AlphaFoldDB" id="A0A644W0X0"/>
<sequence length="78" mass="8967">MQQVSTRRTRFASQMDADLYECLKTIARQEGRPIGAVLEDAARAFIENRKEIVAQRNVLEALDNSMLEHDTLYKKLAK</sequence>
<gene>
    <name evidence="1" type="ORF">SDC9_16844</name>
    <name evidence="2" type="ORF">SDC9_42530</name>
</gene>
<reference evidence="2" key="1">
    <citation type="submission" date="2019-08" db="EMBL/GenBank/DDBJ databases">
        <authorList>
            <person name="Kucharzyk K."/>
            <person name="Murdoch R.W."/>
            <person name="Higgins S."/>
            <person name="Loffler F."/>
        </authorList>
    </citation>
    <scope>NUCLEOTIDE SEQUENCE</scope>
</reference>
<dbReference type="EMBL" id="VSSQ01000506">
    <property type="protein sequence ID" value="MPL96352.1"/>
    <property type="molecule type" value="Genomic_DNA"/>
</dbReference>
<comment type="caution">
    <text evidence="2">The sequence shown here is derived from an EMBL/GenBank/DDBJ whole genome shotgun (WGS) entry which is preliminary data.</text>
</comment>
<protein>
    <recommendedName>
        <fullName evidence="3">Ribbon-helix-helix protein CopG domain-containing protein</fullName>
    </recommendedName>
</protein>
<proteinExistence type="predicted"/>
<name>A0A644W0X0_9ZZZZ</name>
<accession>A0A644W0X0</accession>
<dbReference type="EMBL" id="VSSQ01000056">
    <property type="protein sequence ID" value="MPL71076.1"/>
    <property type="molecule type" value="Genomic_DNA"/>
</dbReference>
<evidence type="ECO:0008006" key="3">
    <source>
        <dbReference type="Google" id="ProtNLM"/>
    </source>
</evidence>
<evidence type="ECO:0000313" key="1">
    <source>
        <dbReference type="EMBL" id="MPL71076.1"/>
    </source>
</evidence>
<evidence type="ECO:0000313" key="2">
    <source>
        <dbReference type="EMBL" id="MPL96352.1"/>
    </source>
</evidence>
<organism evidence="2">
    <name type="scientific">bioreactor metagenome</name>
    <dbReference type="NCBI Taxonomy" id="1076179"/>
    <lineage>
        <taxon>unclassified sequences</taxon>
        <taxon>metagenomes</taxon>
        <taxon>ecological metagenomes</taxon>
    </lineage>
</organism>